<feature type="compositionally biased region" description="Basic residues" evidence="1">
    <location>
        <begin position="539"/>
        <end position="550"/>
    </location>
</feature>
<protein>
    <submittedName>
        <fullName evidence="2">Uncharacterized protein</fullName>
    </submittedName>
</protein>
<name>A0A316U0V0_9BASI</name>
<organism evidence="2 3">
    <name type="scientific">Pseudomicrostroma glucosiphilum</name>
    <dbReference type="NCBI Taxonomy" id="1684307"/>
    <lineage>
        <taxon>Eukaryota</taxon>
        <taxon>Fungi</taxon>
        <taxon>Dikarya</taxon>
        <taxon>Basidiomycota</taxon>
        <taxon>Ustilaginomycotina</taxon>
        <taxon>Exobasidiomycetes</taxon>
        <taxon>Microstromatales</taxon>
        <taxon>Microstromatales incertae sedis</taxon>
        <taxon>Pseudomicrostroma</taxon>
    </lineage>
</organism>
<evidence type="ECO:0000313" key="2">
    <source>
        <dbReference type="EMBL" id="PWN18830.1"/>
    </source>
</evidence>
<feature type="compositionally biased region" description="Polar residues" evidence="1">
    <location>
        <begin position="34"/>
        <end position="51"/>
    </location>
</feature>
<evidence type="ECO:0000313" key="3">
    <source>
        <dbReference type="Proteomes" id="UP000245942"/>
    </source>
</evidence>
<feature type="compositionally biased region" description="Polar residues" evidence="1">
    <location>
        <begin position="131"/>
        <end position="142"/>
    </location>
</feature>
<accession>A0A316U0V0</accession>
<feature type="region of interest" description="Disordered" evidence="1">
    <location>
        <begin position="1"/>
        <end position="118"/>
    </location>
</feature>
<gene>
    <name evidence="2" type="ORF">BCV69DRAFT_284806</name>
</gene>
<dbReference type="AlphaFoldDB" id="A0A316U0V0"/>
<feature type="region of interest" description="Disordered" evidence="1">
    <location>
        <begin position="167"/>
        <end position="247"/>
    </location>
</feature>
<feature type="compositionally biased region" description="Low complexity" evidence="1">
    <location>
        <begin position="510"/>
        <end position="523"/>
    </location>
</feature>
<feature type="region of interest" description="Disordered" evidence="1">
    <location>
        <begin position="269"/>
        <end position="295"/>
    </location>
</feature>
<feature type="compositionally biased region" description="Low complexity" evidence="1">
    <location>
        <begin position="438"/>
        <end position="451"/>
    </location>
</feature>
<feature type="compositionally biased region" description="Polar residues" evidence="1">
    <location>
        <begin position="407"/>
        <end position="421"/>
    </location>
</feature>
<dbReference type="Proteomes" id="UP000245942">
    <property type="component" value="Unassembled WGS sequence"/>
</dbReference>
<feature type="compositionally biased region" description="Basic and acidic residues" evidence="1">
    <location>
        <begin position="566"/>
        <end position="583"/>
    </location>
</feature>
<proteinExistence type="predicted"/>
<feature type="compositionally biased region" description="Basic and acidic residues" evidence="1">
    <location>
        <begin position="462"/>
        <end position="472"/>
    </location>
</feature>
<feature type="compositionally biased region" description="Polar residues" evidence="1">
    <location>
        <begin position="169"/>
        <end position="179"/>
    </location>
</feature>
<feature type="compositionally biased region" description="Low complexity" evidence="1">
    <location>
        <begin position="382"/>
        <end position="398"/>
    </location>
</feature>
<feature type="compositionally biased region" description="Acidic residues" evidence="1">
    <location>
        <begin position="220"/>
        <end position="236"/>
    </location>
</feature>
<dbReference type="GeneID" id="37014911"/>
<feature type="non-terminal residue" evidence="2">
    <location>
        <position position="613"/>
    </location>
</feature>
<feature type="compositionally biased region" description="Pro residues" evidence="1">
    <location>
        <begin position="109"/>
        <end position="118"/>
    </location>
</feature>
<dbReference type="EMBL" id="KZ819334">
    <property type="protein sequence ID" value="PWN18830.1"/>
    <property type="molecule type" value="Genomic_DNA"/>
</dbReference>
<feature type="compositionally biased region" description="Polar residues" evidence="1">
    <location>
        <begin position="272"/>
        <end position="287"/>
    </location>
</feature>
<reference evidence="2 3" key="1">
    <citation type="journal article" date="2018" name="Mol. Biol. Evol.">
        <title>Broad Genomic Sampling Reveals a Smut Pathogenic Ancestry of the Fungal Clade Ustilaginomycotina.</title>
        <authorList>
            <person name="Kijpornyongpan T."/>
            <person name="Mondo S.J."/>
            <person name="Barry K."/>
            <person name="Sandor L."/>
            <person name="Lee J."/>
            <person name="Lipzen A."/>
            <person name="Pangilinan J."/>
            <person name="LaButti K."/>
            <person name="Hainaut M."/>
            <person name="Henrissat B."/>
            <person name="Grigoriev I.V."/>
            <person name="Spatafora J.W."/>
            <person name="Aime M.C."/>
        </authorList>
    </citation>
    <scope>NUCLEOTIDE SEQUENCE [LARGE SCALE GENOMIC DNA]</scope>
    <source>
        <strain evidence="2 3">MCA 4718</strain>
    </source>
</reference>
<feature type="region of interest" description="Disordered" evidence="1">
    <location>
        <begin position="364"/>
        <end position="596"/>
    </location>
</feature>
<evidence type="ECO:0000256" key="1">
    <source>
        <dbReference type="SAM" id="MobiDB-lite"/>
    </source>
</evidence>
<sequence length="613" mass="65182">MDRRRQVLSYSDALAAPSGDVDLEAPLPSLRPNGVSSSASTSRLSKPNNEVHSPYEMSWPQAPLYSAPQPQQRVEPLTLAPLPAYVPGPASATYPPPPHHLHHNGPHSSPYPGPAFAPPYYSGPPPPMTAPYQQSSQFQLNSHPYPPAPYVAPASASAIPTGPKGWVGRQSQLVSSGAGPSSYHYHDSGPGSFPRRRYGTPTFTARRPNFPSQTGRVVIEDCDASSDEEDDADEVGETSSQSLRKSIRSKTLEDVAILWKKAQGVPPALISATGSGNSSPAPHSAESTEYEKKQAQIKMMTEKIRQLEAARKKAREAVTVELGEQQEVRQNGAPTPSVPAIESVPDAIIGDQVVMAALPVEYGGSISKGAESPVESGQPKDSFASSSAEPSASTSSQPSPKPLQPAEGSTAQSNSPSSAPTTLRKPSEDLEEGEYAEGTETASASPSAPSTRKLVLNPQLAEQKRKLLEAMKRKTKSDPVMSDETLPSPIILKRKADDEADLSTAPDVEPSISVSAPAPASDATFAEPQIAPAEEISSKRLKRQRKKARQRAAAAALSETSSARKSGGEVEDSKREEVDKSEVSRPSTGRSQEDHPICCHTVHLRSLLGLGIL</sequence>
<keyword evidence="3" id="KW-1185">Reference proteome</keyword>
<dbReference type="RefSeq" id="XP_025345990.1">
    <property type="nucleotide sequence ID" value="XM_025493177.1"/>
</dbReference>
<feature type="region of interest" description="Disordered" evidence="1">
    <location>
        <begin position="125"/>
        <end position="144"/>
    </location>
</feature>